<keyword evidence="1" id="KW-0695">RNA-directed DNA polymerase</keyword>
<proteinExistence type="predicted"/>
<keyword evidence="1" id="KW-0548">Nucleotidyltransferase</keyword>
<dbReference type="AlphaFoldDB" id="A0A699SRC4"/>
<evidence type="ECO:0000313" key="1">
    <source>
        <dbReference type="EMBL" id="GFC99547.1"/>
    </source>
</evidence>
<gene>
    <name evidence="1" type="ORF">Tci_871517</name>
</gene>
<protein>
    <submittedName>
        <fullName evidence="1">Putative RNA-directed DNA polymerase, eukaryota, reverse transcriptase zinc-binding domain protein</fullName>
    </submittedName>
</protein>
<feature type="non-terminal residue" evidence="1">
    <location>
        <position position="71"/>
    </location>
</feature>
<accession>A0A699SRC4</accession>
<dbReference type="EMBL" id="BKCJ011179269">
    <property type="protein sequence ID" value="GFC99547.1"/>
    <property type="molecule type" value="Genomic_DNA"/>
</dbReference>
<name>A0A699SRC4_TANCI</name>
<organism evidence="1">
    <name type="scientific">Tanacetum cinerariifolium</name>
    <name type="common">Dalmatian daisy</name>
    <name type="synonym">Chrysanthemum cinerariifolium</name>
    <dbReference type="NCBI Taxonomy" id="118510"/>
    <lineage>
        <taxon>Eukaryota</taxon>
        <taxon>Viridiplantae</taxon>
        <taxon>Streptophyta</taxon>
        <taxon>Embryophyta</taxon>
        <taxon>Tracheophyta</taxon>
        <taxon>Spermatophyta</taxon>
        <taxon>Magnoliopsida</taxon>
        <taxon>eudicotyledons</taxon>
        <taxon>Gunneridae</taxon>
        <taxon>Pentapetalae</taxon>
        <taxon>asterids</taxon>
        <taxon>campanulids</taxon>
        <taxon>Asterales</taxon>
        <taxon>Asteraceae</taxon>
        <taxon>Asteroideae</taxon>
        <taxon>Anthemideae</taxon>
        <taxon>Anthemidinae</taxon>
        <taxon>Tanacetum</taxon>
    </lineage>
</organism>
<keyword evidence="1" id="KW-0808">Transferase</keyword>
<sequence>MIREVSEQEIKDALFSIEDDKSPGPDGFTAAFFKEAWTIIADDVINAIGEFFRNGNILKELNHTIIALLPK</sequence>
<comment type="caution">
    <text evidence="1">The sequence shown here is derived from an EMBL/GenBank/DDBJ whole genome shotgun (WGS) entry which is preliminary data.</text>
</comment>
<reference evidence="1" key="1">
    <citation type="journal article" date="2019" name="Sci. Rep.">
        <title>Draft genome of Tanacetum cinerariifolium, the natural source of mosquito coil.</title>
        <authorList>
            <person name="Yamashiro T."/>
            <person name="Shiraishi A."/>
            <person name="Satake H."/>
            <person name="Nakayama K."/>
        </authorList>
    </citation>
    <scope>NUCLEOTIDE SEQUENCE</scope>
</reference>
<dbReference type="GO" id="GO:0003964">
    <property type="term" value="F:RNA-directed DNA polymerase activity"/>
    <property type="evidence" value="ECO:0007669"/>
    <property type="project" value="UniProtKB-KW"/>
</dbReference>